<feature type="transmembrane region" description="Helical" evidence="12">
    <location>
        <begin position="55"/>
        <end position="73"/>
    </location>
</feature>
<keyword evidence="7" id="KW-0630">Potassium</keyword>
<evidence type="ECO:0000256" key="9">
    <source>
        <dbReference type="ARBA" id="ARBA00023065"/>
    </source>
</evidence>
<keyword evidence="9" id="KW-0406">Ion transport</keyword>
<gene>
    <name evidence="14" type="ordered locus">Cyan7822_3352</name>
</gene>
<keyword evidence="5" id="KW-0631">Potassium channel</keyword>
<keyword evidence="15" id="KW-1185">Reference proteome</keyword>
<keyword evidence="6" id="KW-0851">Voltage-gated channel</keyword>
<evidence type="ECO:0000256" key="4">
    <source>
        <dbReference type="ARBA" id="ARBA00022692"/>
    </source>
</evidence>
<keyword evidence="2" id="KW-0813">Transport</keyword>
<dbReference type="GO" id="GO:0001508">
    <property type="term" value="P:action potential"/>
    <property type="evidence" value="ECO:0007669"/>
    <property type="project" value="TreeGrafter"/>
</dbReference>
<dbReference type="PANTHER" id="PTHR11537">
    <property type="entry name" value="VOLTAGE-GATED POTASSIUM CHANNEL"/>
    <property type="match status" value="1"/>
</dbReference>
<evidence type="ECO:0000256" key="2">
    <source>
        <dbReference type="ARBA" id="ARBA00022448"/>
    </source>
</evidence>
<dbReference type="AlphaFoldDB" id="E0UDI9"/>
<dbReference type="KEGG" id="cyj:Cyan7822_3352"/>
<name>E0UDI9_GLOV7</name>
<reference evidence="15" key="1">
    <citation type="journal article" date="2011" name="MBio">
        <title>Novel metabolic attributes of the genus Cyanothece, comprising a group of unicellular nitrogen-fixing Cyanobacteria.</title>
        <authorList>
            <person name="Bandyopadhyay A."/>
            <person name="Elvitigala T."/>
            <person name="Welsh E."/>
            <person name="Stockel J."/>
            <person name="Liberton M."/>
            <person name="Min H."/>
            <person name="Sherman L.A."/>
            <person name="Pakrasi H.B."/>
        </authorList>
    </citation>
    <scope>NUCLEOTIDE SEQUENCE [LARGE SCALE GENOMIC DNA]</scope>
    <source>
        <strain evidence="15">PCC 7822</strain>
    </source>
</reference>
<dbReference type="InterPro" id="IPR028325">
    <property type="entry name" value="VG_K_chnl"/>
</dbReference>
<proteinExistence type="predicted"/>
<dbReference type="STRING" id="497965.Cyan7822_3352"/>
<sequence>MKQQFFLKEQIAYYLEDTETALGQIINLSIMGAIFLSLAIFVAETYSIPKSLEVWFDYIDLVILIIFTLEYSVRFWCAQEKVKFVFSLFSILDLLAIIPLLFGLIDVRFFRIFRWFRVLRMIRFIEFETSVFKMKIANEIAVTRIFLILLSITFVYAGLIYQIEHQNNPELFRNFFDALYFSVVAMTTVGFGDVTPLSELGRAVTLMMIISGVILIPWQITELTKQLMKTVENKTNNLQCYECGLDSHDNDAIFCKKCGNKLDIAHQ</sequence>
<feature type="transmembrane region" description="Helical" evidence="12">
    <location>
        <begin position="175"/>
        <end position="194"/>
    </location>
</feature>
<dbReference type="eggNOG" id="COG2126">
    <property type="taxonomic scope" value="Bacteria"/>
</dbReference>
<evidence type="ECO:0000256" key="12">
    <source>
        <dbReference type="SAM" id="Phobius"/>
    </source>
</evidence>
<comment type="subcellular location">
    <subcellularLocation>
        <location evidence="1">Membrane</location>
        <topology evidence="1">Multi-pass membrane protein</topology>
    </subcellularLocation>
</comment>
<keyword evidence="4 12" id="KW-0812">Transmembrane</keyword>
<dbReference type="InterPro" id="IPR027359">
    <property type="entry name" value="Volt_channel_dom_sf"/>
</dbReference>
<feature type="domain" description="Ion transport" evidence="13">
    <location>
        <begin position="24"/>
        <end position="216"/>
    </location>
</feature>
<evidence type="ECO:0000256" key="5">
    <source>
        <dbReference type="ARBA" id="ARBA00022826"/>
    </source>
</evidence>
<keyword evidence="10 12" id="KW-0472">Membrane</keyword>
<evidence type="ECO:0000313" key="15">
    <source>
        <dbReference type="Proteomes" id="UP000008206"/>
    </source>
</evidence>
<dbReference type="PANTHER" id="PTHR11537:SF254">
    <property type="entry name" value="POTASSIUM VOLTAGE-GATED CHANNEL PROTEIN SHAB"/>
    <property type="match status" value="1"/>
</dbReference>
<evidence type="ECO:0000256" key="3">
    <source>
        <dbReference type="ARBA" id="ARBA00022538"/>
    </source>
</evidence>
<dbReference type="HOGENOM" id="CLU_011722_1_3_3"/>
<keyword evidence="3" id="KW-0633">Potassium transport</keyword>
<feature type="transmembrane region" description="Helical" evidence="12">
    <location>
        <begin position="85"/>
        <end position="105"/>
    </location>
</feature>
<evidence type="ECO:0000313" key="14">
    <source>
        <dbReference type="EMBL" id="ADN15302.1"/>
    </source>
</evidence>
<keyword evidence="11" id="KW-0407">Ion channel</keyword>
<dbReference type="RefSeq" id="WP_013323371.1">
    <property type="nucleotide sequence ID" value="NC_014501.1"/>
</dbReference>
<feature type="transmembrane region" description="Helical" evidence="12">
    <location>
        <begin position="21"/>
        <end position="43"/>
    </location>
</feature>
<feature type="transmembrane region" description="Helical" evidence="12">
    <location>
        <begin position="200"/>
        <end position="220"/>
    </location>
</feature>
<evidence type="ECO:0000256" key="10">
    <source>
        <dbReference type="ARBA" id="ARBA00023136"/>
    </source>
</evidence>
<evidence type="ECO:0000256" key="8">
    <source>
        <dbReference type="ARBA" id="ARBA00022989"/>
    </source>
</evidence>
<dbReference type="Gene3D" id="1.10.287.70">
    <property type="match status" value="1"/>
</dbReference>
<dbReference type="PRINTS" id="PR00169">
    <property type="entry name" value="KCHANNEL"/>
</dbReference>
<evidence type="ECO:0000256" key="6">
    <source>
        <dbReference type="ARBA" id="ARBA00022882"/>
    </source>
</evidence>
<feature type="transmembrane region" description="Helical" evidence="12">
    <location>
        <begin position="141"/>
        <end position="163"/>
    </location>
</feature>
<dbReference type="Pfam" id="PF00520">
    <property type="entry name" value="Ion_trans"/>
    <property type="match status" value="1"/>
</dbReference>
<dbReference type="EMBL" id="CP002198">
    <property type="protein sequence ID" value="ADN15302.1"/>
    <property type="molecule type" value="Genomic_DNA"/>
</dbReference>
<evidence type="ECO:0000259" key="13">
    <source>
        <dbReference type="Pfam" id="PF00520"/>
    </source>
</evidence>
<dbReference type="GO" id="GO:0008076">
    <property type="term" value="C:voltage-gated potassium channel complex"/>
    <property type="evidence" value="ECO:0007669"/>
    <property type="project" value="InterPro"/>
</dbReference>
<evidence type="ECO:0000256" key="11">
    <source>
        <dbReference type="ARBA" id="ARBA00023303"/>
    </source>
</evidence>
<keyword evidence="8 12" id="KW-1133">Transmembrane helix</keyword>
<dbReference type="Gene3D" id="1.20.120.350">
    <property type="entry name" value="Voltage-gated potassium channels. Chain C"/>
    <property type="match status" value="1"/>
</dbReference>
<dbReference type="InterPro" id="IPR005821">
    <property type="entry name" value="Ion_trans_dom"/>
</dbReference>
<dbReference type="SUPFAM" id="SSF81324">
    <property type="entry name" value="Voltage-gated potassium channels"/>
    <property type="match status" value="1"/>
</dbReference>
<dbReference type="Proteomes" id="UP000008206">
    <property type="component" value="Chromosome"/>
</dbReference>
<accession>E0UDI9</accession>
<dbReference type="GO" id="GO:0005249">
    <property type="term" value="F:voltage-gated potassium channel activity"/>
    <property type="evidence" value="ECO:0007669"/>
    <property type="project" value="InterPro"/>
</dbReference>
<organism evidence="14 15">
    <name type="scientific">Gloeothece verrucosa (strain PCC 7822)</name>
    <name type="common">Cyanothece sp. (strain PCC 7822)</name>
    <dbReference type="NCBI Taxonomy" id="497965"/>
    <lineage>
        <taxon>Bacteria</taxon>
        <taxon>Bacillati</taxon>
        <taxon>Cyanobacteriota</taxon>
        <taxon>Cyanophyceae</taxon>
        <taxon>Oscillatoriophycideae</taxon>
        <taxon>Chroococcales</taxon>
        <taxon>Aphanothecaceae</taxon>
        <taxon>Gloeothece</taxon>
        <taxon>Gloeothece verrucosa</taxon>
    </lineage>
</organism>
<evidence type="ECO:0000256" key="1">
    <source>
        <dbReference type="ARBA" id="ARBA00004141"/>
    </source>
</evidence>
<evidence type="ECO:0000256" key="7">
    <source>
        <dbReference type="ARBA" id="ARBA00022958"/>
    </source>
</evidence>
<protein>
    <submittedName>
        <fullName evidence="14">Ion transport 2 domain protein</fullName>
    </submittedName>
</protein>